<gene>
    <name evidence="3" type="ORF">H9821_09785</name>
</gene>
<proteinExistence type="predicted"/>
<evidence type="ECO:0000256" key="2">
    <source>
        <dbReference type="SAM" id="SignalP"/>
    </source>
</evidence>
<reference evidence="3" key="2">
    <citation type="submission" date="2021-04" db="EMBL/GenBank/DDBJ databases">
        <authorList>
            <person name="Gilroy R."/>
        </authorList>
    </citation>
    <scope>NUCLEOTIDE SEQUENCE</scope>
    <source>
        <strain evidence="3">ChiHjej12B11-9195</strain>
    </source>
</reference>
<evidence type="ECO:0000256" key="1">
    <source>
        <dbReference type="SAM" id="MobiDB-lite"/>
    </source>
</evidence>
<evidence type="ECO:0008006" key="5">
    <source>
        <dbReference type="Google" id="ProtNLM"/>
    </source>
</evidence>
<dbReference type="Proteomes" id="UP000824134">
    <property type="component" value="Unassembled WGS sequence"/>
</dbReference>
<keyword evidence="2" id="KW-0732">Signal</keyword>
<feature type="chain" id="PRO_5039657818" description="Peptidase inhibitor family I36" evidence="2">
    <location>
        <begin position="24"/>
        <end position="145"/>
    </location>
</feature>
<feature type="signal peptide" evidence="2">
    <location>
        <begin position="1"/>
        <end position="23"/>
    </location>
</feature>
<reference evidence="3" key="1">
    <citation type="journal article" date="2021" name="PeerJ">
        <title>Extensive microbial diversity within the chicken gut microbiome revealed by metagenomics and culture.</title>
        <authorList>
            <person name="Gilroy R."/>
            <person name="Ravi A."/>
            <person name="Getino M."/>
            <person name="Pursley I."/>
            <person name="Horton D.L."/>
            <person name="Alikhan N.F."/>
            <person name="Baker D."/>
            <person name="Gharbi K."/>
            <person name="Hall N."/>
            <person name="Watson M."/>
            <person name="Adriaenssens E.M."/>
            <person name="Foster-Nyarko E."/>
            <person name="Jarju S."/>
            <person name="Secka A."/>
            <person name="Antonio M."/>
            <person name="Oren A."/>
            <person name="Chaudhuri R.R."/>
            <person name="La Ragione R."/>
            <person name="Hildebrand F."/>
            <person name="Pallen M.J."/>
        </authorList>
    </citation>
    <scope>NUCLEOTIDE SEQUENCE</scope>
    <source>
        <strain evidence="3">ChiHjej12B11-9195</strain>
    </source>
</reference>
<accession>A0A9D1ZUU5</accession>
<dbReference type="AlphaFoldDB" id="A0A9D1ZUU5"/>
<comment type="caution">
    <text evidence="3">The sequence shown here is derived from an EMBL/GenBank/DDBJ whole genome shotgun (WGS) entry which is preliminary data.</text>
</comment>
<feature type="region of interest" description="Disordered" evidence="1">
    <location>
        <begin position="126"/>
        <end position="145"/>
    </location>
</feature>
<evidence type="ECO:0000313" key="4">
    <source>
        <dbReference type="Proteomes" id="UP000824134"/>
    </source>
</evidence>
<sequence>MKPSKLKALVAGFALATSMLIHAPHAEALGDSSCPNNRVCAWDYRNFETSYLGVHSSKGVFNYRTPYVGNRLNDKISSYSIGHSTGHYKYVMFYEHSYNPAASTGTGNAFYDKNGNRNAEMRRLAHPDGHRNGWEDKVSSFDEAN</sequence>
<evidence type="ECO:0000313" key="3">
    <source>
        <dbReference type="EMBL" id="HIY95923.1"/>
    </source>
</evidence>
<protein>
    <recommendedName>
        <fullName evidence="5">Peptidase inhibitor family I36</fullName>
    </recommendedName>
</protein>
<name>A0A9D1ZUU5_9MICC</name>
<dbReference type="EMBL" id="DXCN01000074">
    <property type="protein sequence ID" value="HIY95923.1"/>
    <property type="molecule type" value="Genomic_DNA"/>
</dbReference>
<organism evidence="3 4">
    <name type="scientific">Candidatus Rothia avicola</name>
    <dbReference type="NCBI Taxonomy" id="2840478"/>
    <lineage>
        <taxon>Bacteria</taxon>
        <taxon>Bacillati</taxon>
        <taxon>Actinomycetota</taxon>
        <taxon>Actinomycetes</taxon>
        <taxon>Micrococcales</taxon>
        <taxon>Micrococcaceae</taxon>
        <taxon>Rothia</taxon>
    </lineage>
</organism>
<dbReference type="Pfam" id="PF03995">
    <property type="entry name" value="Inhibitor_I36"/>
    <property type="match status" value="1"/>
</dbReference>